<sequence length="105" mass="11679">MEHTPGEWRTGGKGWDATPIIFVPGVVPIEIALLGQDSRITYAQNRANAERIVKAVNSYDAMVEALKSAKEAYDRLFEIGCPQYHVIPLYRDGYRALTKALAEGK</sequence>
<accession>A0A0F9JMF6</accession>
<dbReference type="EMBL" id="LAZR01009747">
    <property type="protein sequence ID" value="KKM70808.1"/>
    <property type="molecule type" value="Genomic_DNA"/>
</dbReference>
<comment type="caution">
    <text evidence="1">The sequence shown here is derived from an EMBL/GenBank/DDBJ whole genome shotgun (WGS) entry which is preliminary data.</text>
</comment>
<organism evidence="1">
    <name type="scientific">marine sediment metagenome</name>
    <dbReference type="NCBI Taxonomy" id="412755"/>
    <lineage>
        <taxon>unclassified sequences</taxon>
        <taxon>metagenomes</taxon>
        <taxon>ecological metagenomes</taxon>
    </lineage>
</organism>
<proteinExistence type="predicted"/>
<gene>
    <name evidence="1" type="ORF">LCGC14_1437030</name>
</gene>
<protein>
    <submittedName>
        <fullName evidence="1">Uncharacterized protein</fullName>
    </submittedName>
</protein>
<name>A0A0F9JMF6_9ZZZZ</name>
<evidence type="ECO:0000313" key="1">
    <source>
        <dbReference type="EMBL" id="KKM70808.1"/>
    </source>
</evidence>
<dbReference type="AlphaFoldDB" id="A0A0F9JMF6"/>
<reference evidence="1" key="1">
    <citation type="journal article" date="2015" name="Nature">
        <title>Complex archaea that bridge the gap between prokaryotes and eukaryotes.</title>
        <authorList>
            <person name="Spang A."/>
            <person name="Saw J.H."/>
            <person name="Jorgensen S.L."/>
            <person name="Zaremba-Niedzwiedzka K."/>
            <person name="Martijn J."/>
            <person name="Lind A.E."/>
            <person name="van Eijk R."/>
            <person name="Schleper C."/>
            <person name="Guy L."/>
            <person name="Ettema T.J."/>
        </authorList>
    </citation>
    <scope>NUCLEOTIDE SEQUENCE</scope>
</reference>